<evidence type="ECO:0000256" key="3">
    <source>
        <dbReference type="ARBA" id="ARBA00022989"/>
    </source>
</evidence>
<evidence type="ECO:0000256" key="5">
    <source>
        <dbReference type="RuleBase" id="RU361157"/>
    </source>
</evidence>
<feature type="transmembrane region" description="Helical" evidence="5">
    <location>
        <begin position="144"/>
        <end position="168"/>
    </location>
</feature>
<dbReference type="Proteomes" id="UP000198642">
    <property type="component" value="Unassembled WGS sequence"/>
</dbReference>
<feature type="transmembrane region" description="Helical" evidence="5">
    <location>
        <begin position="29"/>
        <end position="50"/>
    </location>
</feature>
<dbReference type="GO" id="GO:0043190">
    <property type="term" value="C:ATP-binding cassette (ABC) transporter complex"/>
    <property type="evidence" value="ECO:0007669"/>
    <property type="project" value="InterPro"/>
</dbReference>
<evidence type="ECO:0000259" key="6">
    <source>
        <dbReference type="PROSITE" id="PS51012"/>
    </source>
</evidence>
<accession>A0A1I0YTP3</accession>
<dbReference type="InterPro" id="IPR047817">
    <property type="entry name" value="ABC2_TM_bact-type"/>
</dbReference>
<keyword evidence="8" id="KW-1185">Reference proteome</keyword>
<reference evidence="7 8" key="1">
    <citation type="submission" date="2016-10" db="EMBL/GenBank/DDBJ databases">
        <authorList>
            <person name="de Groot N.N."/>
        </authorList>
    </citation>
    <scope>NUCLEOTIDE SEQUENCE [LARGE SCALE GENOMIC DNA]</scope>
    <source>
        <strain evidence="7 8">CGMCC 1.3702</strain>
    </source>
</reference>
<dbReference type="RefSeq" id="WP_090237864.1">
    <property type="nucleotide sequence ID" value="NZ_FOJW01000008.1"/>
</dbReference>
<dbReference type="PANTHER" id="PTHR43229:SF2">
    <property type="entry name" value="NODULATION PROTEIN J"/>
    <property type="match status" value="1"/>
</dbReference>
<sequence length="258" mass="28787">MEKVSSMKSQFNDTKVMIGRSMRLSFRSLDTMITTIAMPIMIMFVFVYVFGGAIETGYENYVNYLVPAIILMTIATGGTYTSVRLSEDIHKGIMDRLRSMPVAKSSLLSGYVWTSVVFNTLSTLLVIIFAFLMGFSPNANVGEWLLTLVFLFLFTLAISWISVLSALLAKSVEGAASYGYLVLLLLFISSAFVPTDSMPKWVRLFAENQPMTSILEAIRNLLIGEPVGDNIWISFLWLFGLLVVTYIASVQVFKHKTS</sequence>
<dbReference type="EMBL" id="FOJW01000008">
    <property type="protein sequence ID" value="SFB15790.1"/>
    <property type="molecule type" value="Genomic_DNA"/>
</dbReference>
<keyword evidence="4 5" id="KW-0472">Membrane</keyword>
<dbReference type="PIRSF" id="PIRSF006648">
    <property type="entry name" value="DrrB"/>
    <property type="match status" value="1"/>
</dbReference>
<proteinExistence type="inferred from homology"/>
<dbReference type="OrthoDB" id="670210at2"/>
<dbReference type="GO" id="GO:0140359">
    <property type="term" value="F:ABC-type transporter activity"/>
    <property type="evidence" value="ECO:0007669"/>
    <property type="project" value="InterPro"/>
</dbReference>
<evidence type="ECO:0000256" key="4">
    <source>
        <dbReference type="ARBA" id="ARBA00023136"/>
    </source>
</evidence>
<organism evidence="7 8">
    <name type="scientific">Lentibacillus halodurans</name>
    <dbReference type="NCBI Taxonomy" id="237679"/>
    <lineage>
        <taxon>Bacteria</taxon>
        <taxon>Bacillati</taxon>
        <taxon>Bacillota</taxon>
        <taxon>Bacilli</taxon>
        <taxon>Bacillales</taxon>
        <taxon>Bacillaceae</taxon>
        <taxon>Lentibacillus</taxon>
    </lineage>
</organism>
<comment type="similarity">
    <text evidence="5">Belongs to the ABC-2 integral membrane protein family.</text>
</comment>
<feature type="transmembrane region" description="Helical" evidence="5">
    <location>
        <begin position="62"/>
        <end position="86"/>
    </location>
</feature>
<evidence type="ECO:0000313" key="7">
    <source>
        <dbReference type="EMBL" id="SFB15790.1"/>
    </source>
</evidence>
<dbReference type="InterPro" id="IPR000412">
    <property type="entry name" value="ABC_2_transport"/>
</dbReference>
<evidence type="ECO:0000256" key="2">
    <source>
        <dbReference type="ARBA" id="ARBA00022692"/>
    </source>
</evidence>
<name>A0A1I0YTP3_9BACI</name>
<evidence type="ECO:0000313" key="8">
    <source>
        <dbReference type="Proteomes" id="UP000198642"/>
    </source>
</evidence>
<dbReference type="PANTHER" id="PTHR43229">
    <property type="entry name" value="NODULATION PROTEIN J"/>
    <property type="match status" value="1"/>
</dbReference>
<evidence type="ECO:0000256" key="1">
    <source>
        <dbReference type="ARBA" id="ARBA00004141"/>
    </source>
</evidence>
<dbReference type="AlphaFoldDB" id="A0A1I0YTP3"/>
<dbReference type="PROSITE" id="PS51012">
    <property type="entry name" value="ABC_TM2"/>
    <property type="match status" value="1"/>
</dbReference>
<dbReference type="InterPro" id="IPR013525">
    <property type="entry name" value="ABC2_TM"/>
</dbReference>
<protein>
    <recommendedName>
        <fullName evidence="5">Transport permease protein</fullName>
    </recommendedName>
</protein>
<dbReference type="InterPro" id="IPR051784">
    <property type="entry name" value="Nod_factor_ABC_transporter"/>
</dbReference>
<feature type="transmembrane region" description="Helical" evidence="5">
    <location>
        <begin position="107"/>
        <end position="132"/>
    </location>
</feature>
<feature type="transmembrane region" description="Helical" evidence="5">
    <location>
        <begin position="175"/>
        <end position="193"/>
    </location>
</feature>
<gene>
    <name evidence="7" type="ORF">SAMN04488072_108118</name>
</gene>
<comment type="subcellular location">
    <subcellularLocation>
        <location evidence="5">Cell membrane</location>
        <topology evidence="5">Multi-pass membrane protein</topology>
    </subcellularLocation>
    <subcellularLocation>
        <location evidence="1">Membrane</location>
        <topology evidence="1">Multi-pass membrane protein</topology>
    </subcellularLocation>
</comment>
<keyword evidence="5" id="KW-0813">Transport</keyword>
<keyword evidence="2 5" id="KW-0812">Transmembrane</keyword>
<dbReference type="Pfam" id="PF01061">
    <property type="entry name" value="ABC2_membrane"/>
    <property type="match status" value="1"/>
</dbReference>
<keyword evidence="5" id="KW-1003">Cell membrane</keyword>
<keyword evidence="3 5" id="KW-1133">Transmembrane helix</keyword>
<feature type="transmembrane region" description="Helical" evidence="5">
    <location>
        <begin position="231"/>
        <end position="253"/>
    </location>
</feature>
<dbReference type="STRING" id="237679.SAMN04488072_108118"/>
<feature type="domain" description="ABC transmembrane type-2" evidence="6">
    <location>
        <begin position="30"/>
        <end position="256"/>
    </location>
</feature>